<dbReference type="Gene3D" id="2.60.120.260">
    <property type="entry name" value="Galactose-binding domain-like"/>
    <property type="match status" value="1"/>
</dbReference>
<feature type="domain" description="SUN" evidence="1">
    <location>
        <begin position="80"/>
        <end position="188"/>
    </location>
</feature>
<sequence>MEVEVINKEEIKEVKSVRYEEEKPRGRFFKSGEDDNFDGIINHILKEKGNVEVTSLTSHSSLVPSNVIVYGDESKWYHSYDQKGNWICFHFREHKIIPTSYKLKSSNYGTNSHNPKTWVIEGSNDKSRWENLGGETDSPFLNGSHLVHLFTIKNDEHKEFNYIRMRLTAPNWNCDNYFMLDSFEIYGQLI</sequence>
<comment type="caution">
    <text evidence="2">The sequence shown here is derived from an EMBL/GenBank/DDBJ whole genome shotgun (WGS) entry which is preliminary data.</text>
</comment>
<dbReference type="InterPro" id="IPR008979">
    <property type="entry name" value="Galactose-bd-like_sf"/>
</dbReference>
<protein>
    <recommendedName>
        <fullName evidence="1">SUN domain-containing protein</fullName>
    </recommendedName>
</protein>
<name>A0ABR2K9F0_9EUKA</name>
<dbReference type="Proteomes" id="UP001470230">
    <property type="component" value="Unassembled WGS sequence"/>
</dbReference>
<proteinExistence type="predicted"/>
<reference evidence="2 3" key="1">
    <citation type="submission" date="2024-04" db="EMBL/GenBank/DDBJ databases">
        <title>Tritrichomonas musculus Genome.</title>
        <authorList>
            <person name="Alves-Ferreira E."/>
            <person name="Grigg M."/>
            <person name="Lorenzi H."/>
            <person name="Galac M."/>
        </authorList>
    </citation>
    <scope>NUCLEOTIDE SEQUENCE [LARGE SCALE GENOMIC DNA]</scope>
    <source>
        <strain evidence="2 3">EAF2021</strain>
    </source>
</reference>
<keyword evidence="3" id="KW-1185">Reference proteome</keyword>
<dbReference type="SUPFAM" id="SSF49785">
    <property type="entry name" value="Galactose-binding domain-like"/>
    <property type="match status" value="1"/>
</dbReference>
<dbReference type="InterPro" id="IPR012919">
    <property type="entry name" value="SUN_dom"/>
</dbReference>
<dbReference type="Pfam" id="PF07738">
    <property type="entry name" value="Sad1_UNC"/>
    <property type="match status" value="1"/>
</dbReference>
<evidence type="ECO:0000313" key="3">
    <source>
        <dbReference type="Proteomes" id="UP001470230"/>
    </source>
</evidence>
<evidence type="ECO:0000259" key="1">
    <source>
        <dbReference type="Pfam" id="PF07738"/>
    </source>
</evidence>
<evidence type="ECO:0000313" key="2">
    <source>
        <dbReference type="EMBL" id="KAK8887406.1"/>
    </source>
</evidence>
<gene>
    <name evidence="2" type="ORF">M9Y10_038446</name>
</gene>
<dbReference type="EMBL" id="JAPFFF010000006">
    <property type="protein sequence ID" value="KAK8887406.1"/>
    <property type="molecule type" value="Genomic_DNA"/>
</dbReference>
<organism evidence="2 3">
    <name type="scientific">Tritrichomonas musculus</name>
    <dbReference type="NCBI Taxonomy" id="1915356"/>
    <lineage>
        <taxon>Eukaryota</taxon>
        <taxon>Metamonada</taxon>
        <taxon>Parabasalia</taxon>
        <taxon>Tritrichomonadida</taxon>
        <taxon>Tritrichomonadidae</taxon>
        <taxon>Tritrichomonas</taxon>
    </lineage>
</organism>
<accession>A0ABR2K9F0</accession>